<dbReference type="EMBL" id="CAJOBJ010004765">
    <property type="protein sequence ID" value="CAF4010613.1"/>
    <property type="molecule type" value="Genomic_DNA"/>
</dbReference>
<proteinExistence type="predicted"/>
<dbReference type="EMBL" id="CAJNOW010020967">
    <property type="protein sequence ID" value="CAF1682019.1"/>
    <property type="molecule type" value="Genomic_DNA"/>
</dbReference>
<comment type="caution">
    <text evidence="1">The sequence shown here is derived from an EMBL/GenBank/DDBJ whole genome shotgun (WGS) entry which is preliminary data.</text>
</comment>
<accession>A0A816H6A8</accession>
<dbReference type="Proteomes" id="UP000663834">
    <property type="component" value="Unassembled WGS sequence"/>
</dbReference>
<organism evidence="1 3">
    <name type="scientific">Rotaria magnacalcarata</name>
    <dbReference type="NCBI Taxonomy" id="392030"/>
    <lineage>
        <taxon>Eukaryota</taxon>
        <taxon>Metazoa</taxon>
        <taxon>Spiralia</taxon>
        <taxon>Gnathifera</taxon>
        <taxon>Rotifera</taxon>
        <taxon>Eurotatoria</taxon>
        <taxon>Bdelloidea</taxon>
        <taxon>Philodinida</taxon>
        <taxon>Philodinidae</taxon>
        <taxon>Rotaria</taxon>
    </lineage>
</organism>
<dbReference type="Proteomes" id="UP000681720">
    <property type="component" value="Unassembled WGS sequence"/>
</dbReference>
<evidence type="ECO:0000313" key="1">
    <source>
        <dbReference type="EMBL" id="CAF1682019.1"/>
    </source>
</evidence>
<dbReference type="AlphaFoldDB" id="A0A816H6A8"/>
<protein>
    <submittedName>
        <fullName evidence="1">Uncharacterized protein</fullName>
    </submittedName>
</protein>
<gene>
    <name evidence="2" type="ORF">GIL414_LOCUS12287</name>
    <name evidence="1" type="ORF">KQP761_LOCUS36932</name>
</gene>
<evidence type="ECO:0000313" key="2">
    <source>
        <dbReference type="EMBL" id="CAF4010613.1"/>
    </source>
</evidence>
<reference evidence="1" key="1">
    <citation type="submission" date="2021-02" db="EMBL/GenBank/DDBJ databases">
        <authorList>
            <person name="Nowell W R."/>
        </authorList>
    </citation>
    <scope>NUCLEOTIDE SEQUENCE</scope>
</reference>
<sequence>MGQYLESYCFQLVQLKGGRIVFVYITNFKDLYVGATLMKTDFSRLLHVDPSWCRQHIAIDGYKKLNEVLNEKQLDIEFSSILATNIPSLSLTVNHQIGRSFKKSGLLDTFVVPTNSNTSYTQMQKLTREETEHFSMADQAH</sequence>
<name>A0A816H6A8_9BILA</name>
<evidence type="ECO:0000313" key="3">
    <source>
        <dbReference type="Proteomes" id="UP000663834"/>
    </source>
</evidence>